<keyword evidence="5 9" id="KW-0238">DNA-binding</keyword>
<dbReference type="InterPro" id="IPR001723">
    <property type="entry name" value="Nuclear_hrmn_rcpt"/>
</dbReference>
<reference evidence="13" key="1">
    <citation type="submission" date="2025-08" db="UniProtKB">
        <authorList>
            <consortium name="RefSeq"/>
        </authorList>
    </citation>
    <scope>IDENTIFICATION</scope>
    <source>
        <tissue evidence="13">Tentacle</tissue>
    </source>
</reference>
<dbReference type="SMART" id="SM00399">
    <property type="entry name" value="ZnF_C4"/>
    <property type="match status" value="1"/>
</dbReference>
<dbReference type="InterPro" id="IPR001628">
    <property type="entry name" value="Znf_hrmn_rcpt"/>
</dbReference>
<evidence type="ECO:0000256" key="1">
    <source>
        <dbReference type="ARBA" id="ARBA00022723"/>
    </source>
</evidence>
<dbReference type="PRINTS" id="PR00398">
    <property type="entry name" value="STRDHORMONER"/>
</dbReference>
<evidence type="ECO:0000259" key="10">
    <source>
        <dbReference type="PROSITE" id="PS51030"/>
    </source>
</evidence>
<evidence type="ECO:0000313" key="12">
    <source>
        <dbReference type="Proteomes" id="UP000515163"/>
    </source>
</evidence>
<accession>A0A6P8H697</accession>
<protein>
    <submittedName>
        <fullName evidence="13">COUP transcription factor 1-like</fullName>
    </submittedName>
</protein>
<name>A0A6P8H697_ACTTE</name>
<evidence type="ECO:0000256" key="7">
    <source>
        <dbReference type="ARBA" id="ARBA00023170"/>
    </source>
</evidence>
<dbReference type="SUPFAM" id="SSF57716">
    <property type="entry name" value="Glucocorticoid receptor-like (DNA-binding domain)"/>
    <property type="match status" value="1"/>
</dbReference>
<comment type="similarity">
    <text evidence="9">Belongs to the nuclear hormone receptor family.</text>
</comment>
<dbReference type="Proteomes" id="UP000515163">
    <property type="component" value="Unplaced"/>
</dbReference>
<organism evidence="12 13">
    <name type="scientific">Actinia tenebrosa</name>
    <name type="common">Australian red waratah sea anemone</name>
    <dbReference type="NCBI Taxonomy" id="6105"/>
    <lineage>
        <taxon>Eukaryota</taxon>
        <taxon>Metazoa</taxon>
        <taxon>Cnidaria</taxon>
        <taxon>Anthozoa</taxon>
        <taxon>Hexacorallia</taxon>
        <taxon>Actiniaria</taxon>
        <taxon>Actiniidae</taxon>
        <taxon>Actinia</taxon>
    </lineage>
</organism>
<dbReference type="GO" id="GO:0003700">
    <property type="term" value="F:DNA-binding transcription factor activity"/>
    <property type="evidence" value="ECO:0007669"/>
    <property type="project" value="InterPro"/>
</dbReference>
<dbReference type="PANTHER" id="PTHR24083">
    <property type="entry name" value="NUCLEAR HORMONE RECEPTOR"/>
    <property type="match status" value="1"/>
</dbReference>
<dbReference type="PROSITE" id="PS00031">
    <property type="entry name" value="NUCLEAR_REC_DBD_1"/>
    <property type="match status" value="1"/>
</dbReference>
<evidence type="ECO:0000256" key="4">
    <source>
        <dbReference type="ARBA" id="ARBA00023015"/>
    </source>
</evidence>
<keyword evidence="8 9" id="KW-0539">Nucleus</keyword>
<sequence>MSSWSQMHEVYWYDNPDKTIDCAVCSAPSSGRHYGVFTCEGCKCFFNRTVRYKLTYTCESSSNCRVDKLNRTQCQACRFKKCVSVGMRREAIRRGRPTKYSYISRSSKSFTTQYDLIAVLTQLERSIRPPLTTFSASSSSSPLLHGPPNFYHQICSVFMSTLDWARQVPMFVNLDVCEQYTILRSRWSEMLMISAAQYKLQVETISLAYEVEANPALCNERKMQLNRSLVSFRESIWKLRNLEEAEYACLKTILLFSLDSSEGPYAQDFDSLQDMVLCALDRYCRARFPEEPSRYGKVLLKLMSLKSVIAEDIEILIFSKIFPHTSVSNIIRNHLVNESATKTEPGHSPPMKQTA</sequence>
<dbReference type="CDD" id="cd06930">
    <property type="entry name" value="NR_LBD_F2"/>
    <property type="match status" value="1"/>
</dbReference>
<keyword evidence="2 9" id="KW-0863">Zinc-finger</keyword>
<evidence type="ECO:0000313" key="13">
    <source>
        <dbReference type="RefSeq" id="XP_031551914.1"/>
    </source>
</evidence>
<dbReference type="InterPro" id="IPR035500">
    <property type="entry name" value="NHR-like_dom_sf"/>
</dbReference>
<dbReference type="SUPFAM" id="SSF48508">
    <property type="entry name" value="Nuclear receptor ligand-binding domain"/>
    <property type="match status" value="1"/>
</dbReference>
<dbReference type="Gene3D" id="1.10.565.10">
    <property type="entry name" value="Retinoid X Receptor"/>
    <property type="match status" value="1"/>
</dbReference>
<evidence type="ECO:0000256" key="8">
    <source>
        <dbReference type="ARBA" id="ARBA00023242"/>
    </source>
</evidence>
<feature type="domain" description="Nuclear receptor" evidence="10">
    <location>
        <begin position="19"/>
        <end position="94"/>
    </location>
</feature>
<feature type="domain" description="NR LBD" evidence="11">
    <location>
        <begin position="112"/>
        <end position="338"/>
    </location>
</feature>
<evidence type="ECO:0000256" key="3">
    <source>
        <dbReference type="ARBA" id="ARBA00022833"/>
    </source>
</evidence>
<evidence type="ECO:0000259" key="11">
    <source>
        <dbReference type="PROSITE" id="PS51843"/>
    </source>
</evidence>
<dbReference type="GO" id="GO:0008270">
    <property type="term" value="F:zinc ion binding"/>
    <property type="evidence" value="ECO:0007669"/>
    <property type="project" value="UniProtKB-KW"/>
</dbReference>
<dbReference type="AlphaFoldDB" id="A0A6P8H697"/>
<keyword evidence="7 9" id="KW-0675">Receptor</keyword>
<dbReference type="KEGG" id="aten:116289177"/>
<keyword evidence="4 9" id="KW-0805">Transcription regulation</keyword>
<dbReference type="InterPro" id="IPR050274">
    <property type="entry name" value="Nuclear_hormone_rcpt_NR2"/>
</dbReference>
<keyword evidence="12" id="KW-1185">Reference proteome</keyword>
<dbReference type="PROSITE" id="PS51843">
    <property type="entry name" value="NR_LBD"/>
    <property type="match status" value="1"/>
</dbReference>
<dbReference type="GO" id="GO:0005634">
    <property type="term" value="C:nucleus"/>
    <property type="evidence" value="ECO:0007669"/>
    <property type="project" value="UniProtKB-SubCell"/>
</dbReference>
<dbReference type="PRINTS" id="PR00047">
    <property type="entry name" value="STROIDFINGER"/>
</dbReference>
<comment type="subcellular location">
    <subcellularLocation>
        <location evidence="9">Nucleus</location>
    </subcellularLocation>
</comment>
<dbReference type="PROSITE" id="PS51030">
    <property type="entry name" value="NUCLEAR_REC_DBD_2"/>
    <property type="match status" value="1"/>
</dbReference>
<keyword evidence="6 9" id="KW-0804">Transcription</keyword>
<proteinExistence type="inferred from homology"/>
<evidence type="ECO:0000256" key="2">
    <source>
        <dbReference type="ARBA" id="ARBA00022771"/>
    </source>
</evidence>
<dbReference type="GeneID" id="116289177"/>
<dbReference type="CDD" id="cd06916">
    <property type="entry name" value="NR_DBD_like"/>
    <property type="match status" value="1"/>
</dbReference>
<dbReference type="SMART" id="SM00430">
    <property type="entry name" value="HOLI"/>
    <property type="match status" value="1"/>
</dbReference>
<dbReference type="GO" id="GO:0043565">
    <property type="term" value="F:sequence-specific DNA binding"/>
    <property type="evidence" value="ECO:0007669"/>
    <property type="project" value="InterPro"/>
</dbReference>
<keyword evidence="3 9" id="KW-0862">Zinc</keyword>
<dbReference type="Pfam" id="PF00104">
    <property type="entry name" value="Hormone_recep"/>
    <property type="match status" value="1"/>
</dbReference>
<dbReference type="Pfam" id="PF00105">
    <property type="entry name" value="zf-C4"/>
    <property type="match status" value="1"/>
</dbReference>
<dbReference type="InterPro" id="IPR013088">
    <property type="entry name" value="Znf_NHR/GATA"/>
</dbReference>
<dbReference type="InParanoid" id="A0A6P8H697"/>
<dbReference type="RefSeq" id="XP_031551914.1">
    <property type="nucleotide sequence ID" value="XM_031696054.1"/>
</dbReference>
<evidence type="ECO:0000256" key="6">
    <source>
        <dbReference type="ARBA" id="ARBA00023163"/>
    </source>
</evidence>
<keyword evidence="1 9" id="KW-0479">Metal-binding</keyword>
<evidence type="ECO:0000256" key="9">
    <source>
        <dbReference type="RuleBase" id="RU004334"/>
    </source>
</evidence>
<evidence type="ECO:0000256" key="5">
    <source>
        <dbReference type="ARBA" id="ARBA00023125"/>
    </source>
</evidence>
<gene>
    <name evidence="13" type="primary">LOC116289177</name>
</gene>
<dbReference type="OrthoDB" id="5771769at2759"/>
<dbReference type="InterPro" id="IPR000536">
    <property type="entry name" value="Nucl_hrmn_rcpt_lig-bd"/>
</dbReference>
<dbReference type="Gene3D" id="3.30.50.10">
    <property type="entry name" value="Erythroid Transcription Factor GATA-1, subunit A"/>
    <property type="match status" value="1"/>
</dbReference>